<protein>
    <submittedName>
        <fullName evidence="4">Cytochrome c-type biogenesis protein CcmH</fullName>
    </submittedName>
</protein>
<dbReference type="EMBL" id="PVUF01000018">
    <property type="protein sequence ID" value="PRZ45057.1"/>
    <property type="molecule type" value="Genomic_DNA"/>
</dbReference>
<organism evidence="4 5">
    <name type="scientific">Tritonibacter scottomollicae</name>
    <name type="common">Epibacterium scottomollicae</name>
    <dbReference type="NCBI Taxonomy" id="483013"/>
    <lineage>
        <taxon>Bacteria</taxon>
        <taxon>Pseudomonadati</taxon>
        <taxon>Pseudomonadota</taxon>
        <taxon>Alphaproteobacteria</taxon>
        <taxon>Rhodobacterales</taxon>
        <taxon>Paracoccaceae</taxon>
        <taxon>Tritonibacter</taxon>
    </lineage>
</organism>
<dbReference type="OrthoDB" id="9815847at2"/>
<gene>
    <name evidence="4" type="ORF">CLV89_11862</name>
</gene>
<dbReference type="Gene3D" id="1.25.40.10">
    <property type="entry name" value="Tetratricopeptide repeat domain"/>
    <property type="match status" value="1"/>
</dbReference>
<keyword evidence="3" id="KW-0812">Transmembrane</keyword>
<dbReference type="InterPro" id="IPR011990">
    <property type="entry name" value="TPR-like_helical_dom_sf"/>
</dbReference>
<evidence type="ECO:0000313" key="4">
    <source>
        <dbReference type="EMBL" id="PRZ45057.1"/>
    </source>
</evidence>
<evidence type="ECO:0000256" key="3">
    <source>
        <dbReference type="SAM" id="Phobius"/>
    </source>
</evidence>
<dbReference type="GO" id="GO:0017004">
    <property type="term" value="P:cytochrome complex assembly"/>
    <property type="evidence" value="ECO:0007669"/>
    <property type="project" value="UniProtKB-KW"/>
</dbReference>
<feature type="region of interest" description="Disordered" evidence="2">
    <location>
        <begin position="135"/>
        <end position="159"/>
    </location>
</feature>
<keyword evidence="1" id="KW-0201">Cytochrome c-type biogenesis</keyword>
<dbReference type="SUPFAM" id="SSF48452">
    <property type="entry name" value="TPR-like"/>
    <property type="match status" value="1"/>
</dbReference>
<evidence type="ECO:0000313" key="5">
    <source>
        <dbReference type="Proteomes" id="UP000237718"/>
    </source>
</evidence>
<proteinExistence type="predicted"/>
<name>A0A2T1A9A6_TRISK</name>
<dbReference type="NCBIfam" id="TIGR03142">
    <property type="entry name" value="cytochro_ccmI"/>
    <property type="match status" value="1"/>
</dbReference>
<comment type="caution">
    <text evidence="4">The sequence shown here is derived from an EMBL/GenBank/DDBJ whole genome shotgun (WGS) entry which is preliminary data.</text>
</comment>
<dbReference type="Proteomes" id="UP000237718">
    <property type="component" value="Unassembled WGS sequence"/>
</dbReference>
<keyword evidence="3" id="KW-0472">Membrane</keyword>
<feature type="transmembrane region" description="Helical" evidence="3">
    <location>
        <begin position="96"/>
        <end position="116"/>
    </location>
</feature>
<accession>A0A2T1A9A6</accession>
<sequence>MIFWILTGLVTLTMAGMLALVLLRNKNGSGEPAAAYDLRVYRQQLKDLDRDVARGVVGAEDADRLRTEISRRILAADAQVQAAETGQDQPNGPSRIAAVLMVAVIALGTAGLYWWYGAPGYGDYGLDRRMALAEQRAQTRPSQSEAEARQPEAPAAEIDPNYRQLVVELRKATADRPDDARGQALLAQHEARLGNFTAAYEAKARYNALQSDAPAPQDLVDQAELQVMAAGGYVSPETEELLLQALSETPEDGRARYYFGLMMGQNGRPDRGYQIWAETLKQGPAGAPWIRAIQAQIPEMAALAGVDYSPIPPGEATGPGNTPELPGPSAEQMAAMQDMSAEERQQMIEGMVSGLAARLASDGGSPPEWARLITALGVLGRLDQAREIYAEAEQQFAENDPALEILKSAMDQVEANQ</sequence>
<evidence type="ECO:0000256" key="2">
    <source>
        <dbReference type="SAM" id="MobiDB-lite"/>
    </source>
</evidence>
<evidence type="ECO:0000256" key="1">
    <source>
        <dbReference type="ARBA" id="ARBA00022748"/>
    </source>
</evidence>
<reference evidence="4 5" key="1">
    <citation type="submission" date="2018-03" db="EMBL/GenBank/DDBJ databases">
        <title>Genomic Encyclopedia of Archaeal and Bacterial Type Strains, Phase II (KMG-II): from individual species to whole genera.</title>
        <authorList>
            <person name="Goeker M."/>
        </authorList>
    </citation>
    <scope>NUCLEOTIDE SEQUENCE [LARGE SCALE GENOMIC DNA]</scope>
    <source>
        <strain evidence="4 5">DSM 25328</strain>
    </source>
</reference>
<dbReference type="InterPro" id="IPR017560">
    <property type="entry name" value="Cyt_c_biogenesis_CcmI"/>
</dbReference>
<dbReference type="AlphaFoldDB" id="A0A2T1A9A6"/>
<feature type="transmembrane region" description="Helical" evidence="3">
    <location>
        <begin position="6"/>
        <end position="23"/>
    </location>
</feature>
<dbReference type="RefSeq" id="WP_106165302.1">
    <property type="nucleotide sequence ID" value="NZ_PVUF01000018.1"/>
</dbReference>
<keyword evidence="3" id="KW-1133">Transmembrane helix</keyword>